<dbReference type="PaxDb" id="3880-AES87353"/>
<reference evidence="1 3" key="1">
    <citation type="journal article" date="2011" name="Nature">
        <title>The Medicago genome provides insight into the evolution of rhizobial symbioses.</title>
        <authorList>
            <person name="Young N.D."/>
            <person name="Debelle F."/>
            <person name="Oldroyd G.E."/>
            <person name="Geurts R."/>
            <person name="Cannon S.B."/>
            <person name="Udvardi M.K."/>
            <person name="Benedito V.A."/>
            <person name="Mayer K.F."/>
            <person name="Gouzy J."/>
            <person name="Schoof H."/>
            <person name="Van de Peer Y."/>
            <person name="Proost S."/>
            <person name="Cook D.R."/>
            <person name="Meyers B.C."/>
            <person name="Spannagl M."/>
            <person name="Cheung F."/>
            <person name="De Mita S."/>
            <person name="Krishnakumar V."/>
            <person name="Gundlach H."/>
            <person name="Zhou S."/>
            <person name="Mudge J."/>
            <person name="Bharti A.K."/>
            <person name="Murray J.D."/>
            <person name="Naoumkina M.A."/>
            <person name="Rosen B."/>
            <person name="Silverstein K.A."/>
            <person name="Tang H."/>
            <person name="Rombauts S."/>
            <person name="Zhao P.X."/>
            <person name="Zhou P."/>
            <person name="Barbe V."/>
            <person name="Bardou P."/>
            <person name="Bechner M."/>
            <person name="Bellec A."/>
            <person name="Berger A."/>
            <person name="Berges H."/>
            <person name="Bidwell S."/>
            <person name="Bisseling T."/>
            <person name="Choisne N."/>
            <person name="Couloux A."/>
            <person name="Denny R."/>
            <person name="Deshpande S."/>
            <person name="Dai X."/>
            <person name="Doyle J.J."/>
            <person name="Dudez A.M."/>
            <person name="Farmer A.D."/>
            <person name="Fouteau S."/>
            <person name="Franken C."/>
            <person name="Gibelin C."/>
            <person name="Gish J."/>
            <person name="Goldstein S."/>
            <person name="Gonzalez A.J."/>
            <person name="Green P.J."/>
            <person name="Hallab A."/>
            <person name="Hartog M."/>
            <person name="Hua A."/>
            <person name="Humphray S.J."/>
            <person name="Jeong D.H."/>
            <person name="Jing Y."/>
            <person name="Jocker A."/>
            <person name="Kenton S.M."/>
            <person name="Kim D.J."/>
            <person name="Klee K."/>
            <person name="Lai H."/>
            <person name="Lang C."/>
            <person name="Lin S."/>
            <person name="Macmil S.L."/>
            <person name="Magdelenat G."/>
            <person name="Matthews L."/>
            <person name="McCorrison J."/>
            <person name="Monaghan E.L."/>
            <person name="Mun J.H."/>
            <person name="Najar F.Z."/>
            <person name="Nicholson C."/>
            <person name="Noirot C."/>
            <person name="O'Bleness M."/>
            <person name="Paule C.R."/>
            <person name="Poulain J."/>
            <person name="Prion F."/>
            <person name="Qin B."/>
            <person name="Qu C."/>
            <person name="Retzel E.F."/>
            <person name="Riddle C."/>
            <person name="Sallet E."/>
            <person name="Samain S."/>
            <person name="Samson N."/>
            <person name="Sanders I."/>
            <person name="Saurat O."/>
            <person name="Scarpelli C."/>
            <person name="Schiex T."/>
            <person name="Segurens B."/>
            <person name="Severin A.J."/>
            <person name="Sherrier D.J."/>
            <person name="Shi R."/>
            <person name="Sims S."/>
            <person name="Singer S.R."/>
            <person name="Sinharoy S."/>
            <person name="Sterck L."/>
            <person name="Viollet A."/>
            <person name="Wang B.B."/>
            <person name="Wang K."/>
            <person name="Wang M."/>
            <person name="Wang X."/>
            <person name="Warfsmann J."/>
            <person name="Weissenbach J."/>
            <person name="White D.D."/>
            <person name="White J.D."/>
            <person name="Wiley G.B."/>
            <person name="Wincker P."/>
            <person name="Xing Y."/>
            <person name="Yang L."/>
            <person name="Yao Z."/>
            <person name="Ying F."/>
            <person name="Zhai J."/>
            <person name="Zhou L."/>
            <person name="Zuber A."/>
            <person name="Denarie J."/>
            <person name="Dixon R.A."/>
            <person name="May G.D."/>
            <person name="Schwartz D.C."/>
            <person name="Rogers J."/>
            <person name="Quetier F."/>
            <person name="Town C.D."/>
            <person name="Roe B.A."/>
        </authorList>
    </citation>
    <scope>NUCLEOTIDE SEQUENCE [LARGE SCALE GENOMIC DNA]</scope>
    <source>
        <strain evidence="1">A17</strain>
        <strain evidence="2 3">cv. Jemalong A17</strain>
    </source>
</reference>
<dbReference type="AlphaFoldDB" id="G7JFT2"/>
<evidence type="ECO:0000313" key="3">
    <source>
        <dbReference type="Proteomes" id="UP000002051"/>
    </source>
</evidence>
<organism evidence="1 3">
    <name type="scientific">Medicago truncatula</name>
    <name type="common">Barrel medic</name>
    <name type="synonym">Medicago tribuloides</name>
    <dbReference type="NCBI Taxonomy" id="3880"/>
    <lineage>
        <taxon>Eukaryota</taxon>
        <taxon>Viridiplantae</taxon>
        <taxon>Streptophyta</taxon>
        <taxon>Embryophyta</taxon>
        <taxon>Tracheophyta</taxon>
        <taxon>Spermatophyta</taxon>
        <taxon>Magnoliopsida</taxon>
        <taxon>eudicotyledons</taxon>
        <taxon>Gunneridae</taxon>
        <taxon>Pentapetalae</taxon>
        <taxon>rosids</taxon>
        <taxon>fabids</taxon>
        <taxon>Fabales</taxon>
        <taxon>Fabaceae</taxon>
        <taxon>Papilionoideae</taxon>
        <taxon>50 kb inversion clade</taxon>
        <taxon>NPAAA clade</taxon>
        <taxon>Hologalegina</taxon>
        <taxon>IRL clade</taxon>
        <taxon>Trifolieae</taxon>
        <taxon>Medicago</taxon>
    </lineage>
</organism>
<name>G7JFT2_MEDTR</name>
<reference evidence="2" key="3">
    <citation type="submission" date="2015-04" db="UniProtKB">
        <authorList>
            <consortium name="EnsemblPlants"/>
        </authorList>
    </citation>
    <scope>IDENTIFICATION</scope>
    <source>
        <strain evidence="2">cv. Jemalong A17</strain>
    </source>
</reference>
<reference evidence="1 3" key="2">
    <citation type="journal article" date="2014" name="BMC Genomics">
        <title>An improved genome release (version Mt4.0) for the model legume Medicago truncatula.</title>
        <authorList>
            <person name="Tang H."/>
            <person name="Krishnakumar V."/>
            <person name="Bidwell S."/>
            <person name="Rosen B."/>
            <person name="Chan A."/>
            <person name="Zhou S."/>
            <person name="Gentzbittel L."/>
            <person name="Childs K.L."/>
            <person name="Yandell M."/>
            <person name="Gundlach H."/>
            <person name="Mayer K.F."/>
            <person name="Schwartz D.C."/>
            <person name="Town C.D."/>
        </authorList>
    </citation>
    <scope>GENOME REANNOTATION</scope>
    <source>
        <strain evidence="2 3">cv. Jemalong A17</strain>
    </source>
</reference>
<dbReference type="HOGENOM" id="CLU_2999479_0_0_1"/>
<dbReference type="EnsemblPlants" id="AES87353">
    <property type="protein sequence ID" value="AES87353"/>
    <property type="gene ID" value="MTR_4g024820"/>
</dbReference>
<keyword evidence="3" id="KW-1185">Reference proteome</keyword>
<accession>G7JFT2</accession>
<dbReference type="Proteomes" id="UP000002051">
    <property type="component" value="Chromosome 4"/>
</dbReference>
<evidence type="ECO:0000313" key="2">
    <source>
        <dbReference type="EnsemblPlants" id="AES87353"/>
    </source>
</evidence>
<protein>
    <submittedName>
        <fullName evidence="1 2">Uncharacterized protein</fullName>
    </submittedName>
</protein>
<sequence>MATLDQSSIQSSFGVFVKFHCTSFPIVPRSLSRKNQCGIEVKHIYFYLGCFIVQHNS</sequence>
<proteinExistence type="predicted"/>
<evidence type="ECO:0000313" key="1">
    <source>
        <dbReference type="EMBL" id="AES87353.1"/>
    </source>
</evidence>
<dbReference type="EMBL" id="CM001220">
    <property type="protein sequence ID" value="AES87353.1"/>
    <property type="molecule type" value="Genomic_DNA"/>
</dbReference>
<gene>
    <name evidence="1" type="ordered locus">MTR_4g024820</name>
</gene>